<dbReference type="GO" id="GO:0046872">
    <property type="term" value="F:metal ion binding"/>
    <property type="evidence" value="ECO:0007669"/>
    <property type="project" value="UniProtKB-KW"/>
</dbReference>
<keyword evidence="8" id="KW-1133">Transmembrane helix</keyword>
<protein>
    <recommendedName>
        <fullName evidence="11">SnoaL-like domain-containing protein</fullName>
    </recommendedName>
</protein>
<name>A0AAN6BLR6_ASPLE</name>
<dbReference type="InterPro" id="IPR052478">
    <property type="entry name" value="Metabolite_Synth_Reg"/>
</dbReference>
<feature type="transmembrane region" description="Helical" evidence="8">
    <location>
        <begin position="6"/>
        <end position="26"/>
    </location>
</feature>
<dbReference type="GO" id="GO:0009410">
    <property type="term" value="P:response to xenobiotic stimulus"/>
    <property type="evidence" value="ECO:0007669"/>
    <property type="project" value="TreeGrafter"/>
</dbReference>
<dbReference type="InterPro" id="IPR032710">
    <property type="entry name" value="NTF2-like_dom_sf"/>
</dbReference>
<feature type="compositionally biased region" description="Polar residues" evidence="7">
    <location>
        <begin position="324"/>
        <end position="337"/>
    </location>
</feature>
<keyword evidence="5" id="KW-0804">Transcription</keyword>
<evidence type="ECO:0008006" key="11">
    <source>
        <dbReference type="Google" id="ProtNLM"/>
    </source>
</evidence>
<keyword evidence="8" id="KW-0472">Membrane</keyword>
<evidence type="ECO:0000313" key="9">
    <source>
        <dbReference type="EMBL" id="KAF4201926.1"/>
    </source>
</evidence>
<dbReference type="Gene3D" id="3.10.450.50">
    <property type="match status" value="1"/>
</dbReference>
<dbReference type="GO" id="GO:0003677">
    <property type="term" value="F:DNA binding"/>
    <property type="evidence" value="ECO:0007669"/>
    <property type="project" value="UniProtKB-KW"/>
</dbReference>
<evidence type="ECO:0000256" key="6">
    <source>
        <dbReference type="ARBA" id="ARBA00023242"/>
    </source>
</evidence>
<feature type="compositionally biased region" description="Basic and acidic residues" evidence="7">
    <location>
        <begin position="313"/>
        <end position="323"/>
    </location>
</feature>
<keyword evidence="8" id="KW-0812">Transmembrane</keyword>
<comment type="caution">
    <text evidence="9">The sequence shown here is derived from an EMBL/GenBank/DDBJ whole genome shotgun (WGS) entry which is preliminary data.</text>
</comment>
<dbReference type="PANTHER" id="PTHR31779:SF5">
    <property type="entry name" value="ZN(II)2CYS6 TRANSCRIPTION FACTOR (EUROFUNG)"/>
    <property type="match status" value="1"/>
</dbReference>
<feature type="region of interest" description="Disordered" evidence="7">
    <location>
        <begin position="516"/>
        <end position="538"/>
    </location>
</feature>
<evidence type="ECO:0000256" key="7">
    <source>
        <dbReference type="SAM" id="MobiDB-lite"/>
    </source>
</evidence>
<evidence type="ECO:0000256" key="8">
    <source>
        <dbReference type="SAM" id="Phobius"/>
    </source>
</evidence>
<gene>
    <name evidence="9" type="ORF">CNMCM8927_000952</name>
</gene>
<proteinExistence type="predicted"/>
<evidence type="ECO:0000256" key="1">
    <source>
        <dbReference type="ARBA" id="ARBA00022723"/>
    </source>
</evidence>
<evidence type="ECO:0000256" key="2">
    <source>
        <dbReference type="ARBA" id="ARBA00022833"/>
    </source>
</evidence>
<dbReference type="CDD" id="cd12148">
    <property type="entry name" value="fungal_TF_MHR"/>
    <property type="match status" value="1"/>
</dbReference>
<reference evidence="9" key="1">
    <citation type="journal article" date="2020" name="bioRxiv">
        <title>Genomic and phenotypic heterogeneity of clinical isolates of the human pathogens Aspergillus fumigatus, Aspergillus lentulus and Aspergillus fumigatiaffinis.</title>
        <authorList>
            <person name="dos Santos R.A.C."/>
            <person name="Steenwyk J.L."/>
            <person name="Rivero-Menendez O."/>
            <person name="Mead M.E."/>
            <person name="Silva L.P."/>
            <person name="Bastos R.W."/>
            <person name="Alastruey-Izquierdo A."/>
            <person name="Goldman G.H."/>
            <person name="Rokas A."/>
        </authorList>
    </citation>
    <scope>NUCLEOTIDE SEQUENCE</scope>
    <source>
        <strain evidence="9">CNM-CM8927</strain>
    </source>
</reference>
<organism evidence="9 10">
    <name type="scientific">Aspergillus lentulus</name>
    <dbReference type="NCBI Taxonomy" id="293939"/>
    <lineage>
        <taxon>Eukaryota</taxon>
        <taxon>Fungi</taxon>
        <taxon>Dikarya</taxon>
        <taxon>Ascomycota</taxon>
        <taxon>Pezizomycotina</taxon>
        <taxon>Eurotiomycetes</taxon>
        <taxon>Eurotiomycetidae</taxon>
        <taxon>Eurotiales</taxon>
        <taxon>Aspergillaceae</taxon>
        <taxon>Aspergillus</taxon>
        <taxon>Aspergillus subgen. Fumigati</taxon>
    </lineage>
</organism>
<evidence type="ECO:0000256" key="4">
    <source>
        <dbReference type="ARBA" id="ARBA00023125"/>
    </source>
</evidence>
<evidence type="ECO:0000256" key="5">
    <source>
        <dbReference type="ARBA" id="ARBA00023163"/>
    </source>
</evidence>
<evidence type="ECO:0000313" key="10">
    <source>
        <dbReference type="Proteomes" id="UP000649114"/>
    </source>
</evidence>
<dbReference type="Proteomes" id="UP000649114">
    <property type="component" value="Unassembled WGS sequence"/>
</dbReference>
<keyword evidence="2" id="KW-0862">Zinc</keyword>
<dbReference type="EMBL" id="JAAAPU010000123">
    <property type="protein sequence ID" value="KAF4201926.1"/>
    <property type="molecule type" value="Genomic_DNA"/>
</dbReference>
<keyword evidence="1" id="KW-0479">Metal-binding</keyword>
<dbReference type="AlphaFoldDB" id="A0AAN6BLR6"/>
<keyword evidence="3" id="KW-0805">Transcription regulation</keyword>
<accession>A0AAN6BLR6</accession>
<dbReference type="SUPFAM" id="SSF54427">
    <property type="entry name" value="NTF2-like"/>
    <property type="match status" value="1"/>
</dbReference>
<keyword evidence="4" id="KW-0238">DNA-binding</keyword>
<evidence type="ECO:0000256" key="3">
    <source>
        <dbReference type="ARBA" id="ARBA00023015"/>
    </source>
</evidence>
<sequence length="538" mass="60379">MVCFNYLLQALVVITLPAWTLGWGILPFQSYQHQQQPVPQSQTPLEGPGCDGSGIVDPGGRCNGDGLVDSPPDHRDREGFKFENPSTDCKYVSQMHIWDSFKDLEKDMNKLFTLIHKNVSFTVVGHHPIAGHYNDLLHFYVNALRRVSVLFLDHADKFEIHPQAIHGGCNERWSVQEVNFRGVMNSGDDFDIVNVWVTRWDRGQMVEIRTYIDSARIMEALHKNEIWWNGTTFRDNIHYMPGPAGMPDLKKLEDLMGYPDGRKTAKALQNRLHIITCVQLGAASECHYDIQSRKKKDVKSFRPSVGLSMRRPSVIDESPRPKSQEQSTPGDSTSIDVSSLEANSGAAFVRRLGLKLDPANAPRLHLFAWNVGARHPPPSSMPTSTSVTAVPIVDIISQDEMRSLMTFYFEKVDPCYPFLDRDVVLRQVSRRWLPSSSESALPYGPYDAVLCGIAALGFLFSRRRAVPAEYRVAETARRILEHSLLVDSPASVDIVTGWVLRVAHRVSISSPYQIPLSGRQRHPAPQKSAADSSAWPAT</sequence>
<keyword evidence="6" id="KW-0539">Nucleus</keyword>
<dbReference type="PANTHER" id="PTHR31779">
    <property type="entry name" value="2-NITROPROPANE DIOXYGENASE FAMILY, PUTATIVE (AFU_ORTHOLOGUE AFUA_2G17430)-RELATED"/>
    <property type="match status" value="1"/>
</dbReference>
<feature type="region of interest" description="Disordered" evidence="7">
    <location>
        <begin position="309"/>
        <end position="337"/>
    </location>
</feature>
<reference evidence="9" key="2">
    <citation type="submission" date="2020-04" db="EMBL/GenBank/DDBJ databases">
        <authorList>
            <person name="Santos R.A.C."/>
            <person name="Steenwyk J.L."/>
            <person name="Rivero-Menendez O."/>
            <person name="Mead M.E."/>
            <person name="Silva L.P."/>
            <person name="Bastos R.W."/>
            <person name="Alastruey-Izquierdo A."/>
            <person name="Goldman G.H."/>
            <person name="Rokas A."/>
        </authorList>
    </citation>
    <scope>NUCLEOTIDE SEQUENCE</scope>
    <source>
        <strain evidence="9">CNM-CM8927</strain>
    </source>
</reference>
<dbReference type="GO" id="GO:0003700">
    <property type="term" value="F:DNA-binding transcription factor activity"/>
    <property type="evidence" value="ECO:0007669"/>
    <property type="project" value="TreeGrafter"/>
</dbReference>